<dbReference type="Proteomes" id="UP000177588">
    <property type="component" value="Unassembled WGS sequence"/>
</dbReference>
<comment type="caution">
    <text evidence="1">The sequence shown here is derived from an EMBL/GenBank/DDBJ whole genome shotgun (WGS) entry which is preliminary data.</text>
</comment>
<dbReference type="AlphaFoldDB" id="A0A1G1WCD4"/>
<reference evidence="1 2" key="1">
    <citation type="journal article" date="2016" name="Nat. Commun.">
        <title>Thousands of microbial genomes shed light on interconnected biogeochemical processes in an aquifer system.</title>
        <authorList>
            <person name="Anantharaman K."/>
            <person name="Brown C.T."/>
            <person name="Hug L.A."/>
            <person name="Sharon I."/>
            <person name="Castelle C.J."/>
            <person name="Probst A.J."/>
            <person name="Thomas B.C."/>
            <person name="Singh A."/>
            <person name="Wilkins M.J."/>
            <person name="Karaoz U."/>
            <person name="Brodie E.L."/>
            <person name="Williams K.H."/>
            <person name="Hubbard S.S."/>
            <person name="Banfield J.F."/>
        </authorList>
    </citation>
    <scope>NUCLEOTIDE SEQUENCE [LARGE SCALE GENOMIC DNA]</scope>
</reference>
<sequence>MYTVFIDETGTLPDPKDKILVITAVATKSPEKLKGIIPKARKRIPTKGKRKRERLISELKFRTAGELTRKRILRVIASLDVSIFILVINKENRKIEDSPQHYALLVYALLKNVSRNHKISSIYIDRHFDIQRKTEKFNKELERLAKAELLIHHTDSLKDSRINLADFVGGAIFRKFLNKENYYFDLIRDRLSSLNIKDWRGIKSGKN</sequence>
<evidence type="ECO:0008006" key="3">
    <source>
        <dbReference type="Google" id="ProtNLM"/>
    </source>
</evidence>
<dbReference type="STRING" id="1802597.A2Z24_00710"/>
<dbReference type="EMBL" id="MHCT01000031">
    <property type="protein sequence ID" value="OGY25343.1"/>
    <property type="molecule type" value="Genomic_DNA"/>
</dbReference>
<name>A0A1G1WCD4_9BACT</name>
<gene>
    <name evidence="1" type="ORF">A2Z24_00710</name>
</gene>
<organism evidence="1 2">
    <name type="scientific">Candidatus Woykebacteria bacterium RBG_16_44_10</name>
    <dbReference type="NCBI Taxonomy" id="1802597"/>
    <lineage>
        <taxon>Bacteria</taxon>
        <taxon>Candidatus Woykeibacteriota</taxon>
    </lineage>
</organism>
<dbReference type="Pfam" id="PF12686">
    <property type="entry name" value="DUF3800"/>
    <property type="match status" value="1"/>
</dbReference>
<protein>
    <recommendedName>
        <fullName evidence="3">DUF3800 domain-containing protein</fullName>
    </recommendedName>
</protein>
<proteinExistence type="predicted"/>
<evidence type="ECO:0000313" key="2">
    <source>
        <dbReference type="Proteomes" id="UP000177588"/>
    </source>
</evidence>
<accession>A0A1G1WCD4</accession>
<evidence type="ECO:0000313" key="1">
    <source>
        <dbReference type="EMBL" id="OGY25343.1"/>
    </source>
</evidence>
<dbReference type="InterPro" id="IPR024524">
    <property type="entry name" value="DUF3800"/>
</dbReference>